<proteinExistence type="predicted"/>
<dbReference type="EMBL" id="JAEAOA010000290">
    <property type="protein sequence ID" value="KAK3597183.1"/>
    <property type="molecule type" value="Genomic_DNA"/>
</dbReference>
<reference evidence="1" key="2">
    <citation type="journal article" date="2021" name="Genome Biol. Evol.">
        <title>Developing a high-quality reference genome for a parasitic bivalve with doubly uniparental inheritance (Bivalvia: Unionida).</title>
        <authorList>
            <person name="Smith C.H."/>
        </authorList>
    </citation>
    <scope>NUCLEOTIDE SEQUENCE</scope>
    <source>
        <strain evidence="1">CHS0354</strain>
        <tissue evidence="1">Mantle</tissue>
    </source>
</reference>
<reference evidence="1" key="1">
    <citation type="journal article" date="2021" name="Genome Biol. Evol.">
        <title>A High-Quality Reference Genome for a Parasitic Bivalve with Doubly Uniparental Inheritance (Bivalvia: Unionida).</title>
        <authorList>
            <person name="Smith C.H."/>
        </authorList>
    </citation>
    <scope>NUCLEOTIDE SEQUENCE</scope>
    <source>
        <strain evidence="1">CHS0354</strain>
    </source>
</reference>
<dbReference type="AlphaFoldDB" id="A0AAE0SSJ6"/>
<sequence>MEYGLKRKVRVTVINEDIDVAHEIWPKEDMTVINGDIDVAHGIWTWKENCLHAENQSICKEIVENGTSRKQGKAEVFFCISWGKATNIELHRQLVSEFSSHVEYNC</sequence>
<evidence type="ECO:0000313" key="1">
    <source>
        <dbReference type="EMBL" id="KAK3597183.1"/>
    </source>
</evidence>
<organism evidence="1 2">
    <name type="scientific">Potamilus streckersoni</name>
    <dbReference type="NCBI Taxonomy" id="2493646"/>
    <lineage>
        <taxon>Eukaryota</taxon>
        <taxon>Metazoa</taxon>
        <taxon>Spiralia</taxon>
        <taxon>Lophotrochozoa</taxon>
        <taxon>Mollusca</taxon>
        <taxon>Bivalvia</taxon>
        <taxon>Autobranchia</taxon>
        <taxon>Heteroconchia</taxon>
        <taxon>Palaeoheterodonta</taxon>
        <taxon>Unionida</taxon>
        <taxon>Unionoidea</taxon>
        <taxon>Unionidae</taxon>
        <taxon>Ambleminae</taxon>
        <taxon>Lampsilini</taxon>
        <taxon>Potamilus</taxon>
    </lineage>
</organism>
<name>A0AAE0SSJ6_9BIVA</name>
<reference evidence="1" key="3">
    <citation type="submission" date="2023-05" db="EMBL/GenBank/DDBJ databases">
        <authorList>
            <person name="Smith C.H."/>
        </authorList>
    </citation>
    <scope>NUCLEOTIDE SEQUENCE</scope>
    <source>
        <strain evidence="1">CHS0354</strain>
        <tissue evidence="1">Mantle</tissue>
    </source>
</reference>
<accession>A0AAE0SSJ6</accession>
<dbReference type="Proteomes" id="UP001195483">
    <property type="component" value="Unassembled WGS sequence"/>
</dbReference>
<evidence type="ECO:0000313" key="2">
    <source>
        <dbReference type="Proteomes" id="UP001195483"/>
    </source>
</evidence>
<protein>
    <submittedName>
        <fullName evidence="1">Uncharacterized protein</fullName>
    </submittedName>
</protein>
<gene>
    <name evidence="1" type="ORF">CHS0354_003681</name>
</gene>
<keyword evidence="2" id="KW-1185">Reference proteome</keyword>
<comment type="caution">
    <text evidence="1">The sequence shown here is derived from an EMBL/GenBank/DDBJ whole genome shotgun (WGS) entry which is preliminary data.</text>
</comment>